<evidence type="ECO:0000313" key="10">
    <source>
        <dbReference type="Proteomes" id="UP000281975"/>
    </source>
</evidence>
<dbReference type="GO" id="GO:0005886">
    <property type="term" value="C:plasma membrane"/>
    <property type="evidence" value="ECO:0007669"/>
    <property type="project" value="UniProtKB-SubCell"/>
</dbReference>
<dbReference type="CDD" id="cd06261">
    <property type="entry name" value="TM_PBP2"/>
    <property type="match status" value="1"/>
</dbReference>
<keyword evidence="5 7" id="KW-1133">Transmembrane helix</keyword>
<evidence type="ECO:0000256" key="6">
    <source>
        <dbReference type="ARBA" id="ARBA00023136"/>
    </source>
</evidence>
<feature type="transmembrane region" description="Helical" evidence="7">
    <location>
        <begin position="54"/>
        <end position="87"/>
    </location>
</feature>
<keyword evidence="6 7" id="KW-0472">Membrane</keyword>
<name>A0A420WYL1_9GAMM</name>
<dbReference type="InterPro" id="IPR000515">
    <property type="entry name" value="MetI-like"/>
</dbReference>
<evidence type="ECO:0000256" key="5">
    <source>
        <dbReference type="ARBA" id="ARBA00022989"/>
    </source>
</evidence>
<feature type="transmembrane region" description="Helical" evidence="7">
    <location>
        <begin position="188"/>
        <end position="208"/>
    </location>
</feature>
<evidence type="ECO:0000256" key="2">
    <source>
        <dbReference type="ARBA" id="ARBA00022448"/>
    </source>
</evidence>
<dbReference type="EMBL" id="RBIN01000003">
    <property type="protein sequence ID" value="RKR06235.1"/>
    <property type="molecule type" value="Genomic_DNA"/>
</dbReference>
<dbReference type="PANTHER" id="PTHR30151">
    <property type="entry name" value="ALKANE SULFONATE ABC TRANSPORTER-RELATED, MEMBRANE SUBUNIT"/>
    <property type="match status" value="1"/>
</dbReference>
<protein>
    <submittedName>
        <fullName evidence="9">Putative hydroxymethylpyrimidine transport system permease protein</fullName>
    </submittedName>
</protein>
<dbReference type="InterPro" id="IPR035906">
    <property type="entry name" value="MetI-like_sf"/>
</dbReference>
<dbReference type="PROSITE" id="PS50928">
    <property type="entry name" value="ABC_TM1"/>
    <property type="match status" value="1"/>
</dbReference>
<feature type="transmembrane region" description="Helical" evidence="7">
    <location>
        <begin position="94"/>
        <end position="119"/>
    </location>
</feature>
<comment type="caution">
    <text evidence="9">The sequence shown here is derived from an EMBL/GenBank/DDBJ whole genome shotgun (WGS) entry which is preliminary data.</text>
</comment>
<evidence type="ECO:0000256" key="3">
    <source>
        <dbReference type="ARBA" id="ARBA00022475"/>
    </source>
</evidence>
<organism evidence="9 10">
    <name type="scientific">Kushneria sinocarnis</name>
    <dbReference type="NCBI Taxonomy" id="595502"/>
    <lineage>
        <taxon>Bacteria</taxon>
        <taxon>Pseudomonadati</taxon>
        <taxon>Pseudomonadota</taxon>
        <taxon>Gammaproteobacteria</taxon>
        <taxon>Oceanospirillales</taxon>
        <taxon>Halomonadaceae</taxon>
        <taxon>Kushneria</taxon>
    </lineage>
</organism>
<reference evidence="9 10" key="1">
    <citation type="submission" date="2018-10" db="EMBL/GenBank/DDBJ databases">
        <title>Genomic Encyclopedia of Type Strains, Phase IV (KMG-IV): sequencing the most valuable type-strain genomes for metagenomic binning, comparative biology and taxonomic classification.</title>
        <authorList>
            <person name="Goeker M."/>
        </authorList>
    </citation>
    <scope>NUCLEOTIDE SEQUENCE [LARGE SCALE GENOMIC DNA]</scope>
    <source>
        <strain evidence="9 10">DSM 23229</strain>
    </source>
</reference>
<dbReference type="Pfam" id="PF00528">
    <property type="entry name" value="BPD_transp_1"/>
    <property type="match status" value="1"/>
</dbReference>
<evidence type="ECO:0000256" key="4">
    <source>
        <dbReference type="ARBA" id="ARBA00022692"/>
    </source>
</evidence>
<dbReference type="GO" id="GO:0055085">
    <property type="term" value="P:transmembrane transport"/>
    <property type="evidence" value="ECO:0007669"/>
    <property type="project" value="InterPro"/>
</dbReference>
<keyword evidence="10" id="KW-1185">Reference proteome</keyword>
<evidence type="ECO:0000256" key="1">
    <source>
        <dbReference type="ARBA" id="ARBA00004651"/>
    </source>
</evidence>
<comment type="subcellular location">
    <subcellularLocation>
        <location evidence="1 7">Cell membrane</location>
        <topology evidence="1 7">Multi-pass membrane protein</topology>
    </subcellularLocation>
</comment>
<keyword evidence="3" id="KW-1003">Cell membrane</keyword>
<keyword evidence="4 7" id="KW-0812">Transmembrane</keyword>
<sequence>MKIMQRLTAMTPALLGIGLLLAGWQGVVLLFDPPRYILPGPARVALVLWSHHSLLLHHGLITLLEILGGFVLGVSLGVLTALALSVFPTLRRTLLPLLLVTQAIPVFALAPILMLWFGYGMLSKIIMAMLIIYFPVASTSYDGLRQTPPGWLELATTMGATPFRRLWFIRIPAALPSFASGLRMAATAAPIGAVIGEWVGSSAGLGYLMLQANGRMQTDLMFAALVVLVAFAVTLYFLVDGLCRQLLPWQPDRRHNDD</sequence>
<accession>A0A420WYL1</accession>
<feature type="domain" description="ABC transmembrane type-1" evidence="8">
    <location>
        <begin position="59"/>
        <end position="239"/>
    </location>
</feature>
<evidence type="ECO:0000313" key="9">
    <source>
        <dbReference type="EMBL" id="RKR06235.1"/>
    </source>
</evidence>
<dbReference type="PANTHER" id="PTHR30151:SF20">
    <property type="entry name" value="ABC TRANSPORTER PERMEASE PROTEIN HI_0355-RELATED"/>
    <property type="match status" value="1"/>
</dbReference>
<dbReference type="Gene3D" id="1.10.3720.10">
    <property type="entry name" value="MetI-like"/>
    <property type="match status" value="1"/>
</dbReference>
<dbReference type="Proteomes" id="UP000281975">
    <property type="component" value="Unassembled WGS sequence"/>
</dbReference>
<comment type="similarity">
    <text evidence="7">Belongs to the binding-protein-dependent transport system permease family.</text>
</comment>
<dbReference type="SUPFAM" id="SSF161098">
    <property type="entry name" value="MetI-like"/>
    <property type="match status" value="1"/>
</dbReference>
<proteinExistence type="inferred from homology"/>
<gene>
    <name evidence="9" type="ORF">C7446_1173</name>
</gene>
<keyword evidence="2 7" id="KW-0813">Transport</keyword>
<evidence type="ECO:0000259" key="8">
    <source>
        <dbReference type="PROSITE" id="PS50928"/>
    </source>
</evidence>
<feature type="transmembrane region" description="Helical" evidence="7">
    <location>
        <begin position="220"/>
        <end position="239"/>
    </location>
</feature>
<dbReference type="AlphaFoldDB" id="A0A420WYL1"/>
<evidence type="ECO:0000256" key="7">
    <source>
        <dbReference type="RuleBase" id="RU363032"/>
    </source>
</evidence>